<dbReference type="EMBL" id="RAPQ01000008">
    <property type="protein sequence ID" value="RKE03565.1"/>
    <property type="molecule type" value="Genomic_DNA"/>
</dbReference>
<organism evidence="2 3">
    <name type="scientific">Marinifilum flexuosum</name>
    <dbReference type="NCBI Taxonomy" id="1117708"/>
    <lineage>
        <taxon>Bacteria</taxon>
        <taxon>Pseudomonadati</taxon>
        <taxon>Bacteroidota</taxon>
        <taxon>Bacteroidia</taxon>
        <taxon>Marinilabiliales</taxon>
        <taxon>Marinifilaceae</taxon>
    </lineage>
</organism>
<evidence type="ECO:0000313" key="2">
    <source>
        <dbReference type="EMBL" id="RKE03565.1"/>
    </source>
</evidence>
<reference evidence="2 3" key="1">
    <citation type="submission" date="2018-09" db="EMBL/GenBank/DDBJ databases">
        <title>Genomic Encyclopedia of Archaeal and Bacterial Type Strains, Phase II (KMG-II): from individual species to whole genera.</title>
        <authorList>
            <person name="Goeker M."/>
        </authorList>
    </citation>
    <scope>NUCLEOTIDE SEQUENCE [LARGE SCALE GENOMIC DNA]</scope>
    <source>
        <strain evidence="2 3">DSM 21950</strain>
    </source>
</reference>
<dbReference type="RefSeq" id="WP_147375874.1">
    <property type="nucleotide sequence ID" value="NZ_RAPQ01000008.1"/>
</dbReference>
<proteinExistence type="predicted"/>
<dbReference type="Proteomes" id="UP000284531">
    <property type="component" value="Unassembled WGS sequence"/>
</dbReference>
<sequence>MRKVLLFVATLLLVWSCGKDETSELIPENEFFKVQPDNLDVKIFYDYLKNGNTEEIKSKTDVDIWGIPIWDKEVKYISNNKTMYLIPYVEPDKMEINSILVLGVDPLELQYGMYINDQDYYPTPDFDWVFEYFMQEIFEKSDKYEFIPVNNIEDTNTKAAKLTCNDVYSYAGGYRHYIGRDCFYTIIPNVPFALTDRDGGDGEYGGSFSNPGGGSPSPSPAPPVKTTQKFDKSIAGCLYKAMRVQDRLLPETLLNELLRGFEFNDSKAMIKYDLTESLGATKYGICTPVNLTVDKNKNLTSGQFNITISIDNMKSTSFLWTANTIMHETIHAHLFCLVYDANTHRIGNEIDFKNTYDALKVKYGRETQHEIMLNYISVMKKNLHELYKAWDDKEEKSKFIKQMNEVLPNRNLDFVFEVMARGGLKRTSDGSKFYSENKADYDMVTSYLDDCLPTPCPL</sequence>
<keyword evidence="3" id="KW-1185">Reference proteome</keyword>
<name>A0A419X797_9BACT</name>
<feature type="region of interest" description="Disordered" evidence="1">
    <location>
        <begin position="203"/>
        <end position="227"/>
    </location>
</feature>
<evidence type="ECO:0000313" key="3">
    <source>
        <dbReference type="Proteomes" id="UP000284531"/>
    </source>
</evidence>
<gene>
    <name evidence="2" type="ORF">BXY64_0571</name>
</gene>
<dbReference type="AlphaFoldDB" id="A0A419X797"/>
<protein>
    <submittedName>
        <fullName evidence="2">Uncharacterized protein</fullName>
    </submittedName>
</protein>
<evidence type="ECO:0000256" key="1">
    <source>
        <dbReference type="SAM" id="MobiDB-lite"/>
    </source>
</evidence>
<comment type="caution">
    <text evidence="2">The sequence shown here is derived from an EMBL/GenBank/DDBJ whole genome shotgun (WGS) entry which is preliminary data.</text>
</comment>
<accession>A0A419X797</accession>